<organism evidence="9 10">
    <name type="scientific">Rhynchophorus ferrugineus</name>
    <name type="common">Red palm weevil</name>
    <name type="synonym">Curculio ferrugineus</name>
    <dbReference type="NCBI Taxonomy" id="354439"/>
    <lineage>
        <taxon>Eukaryota</taxon>
        <taxon>Metazoa</taxon>
        <taxon>Ecdysozoa</taxon>
        <taxon>Arthropoda</taxon>
        <taxon>Hexapoda</taxon>
        <taxon>Insecta</taxon>
        <taxon>Pterygota</taxon>
        <taxon>Neoptera</taxon>
        <taxon>Endopterygota</taxon>
        <taxon>Coleoptera</taxon>
        <taxon>Polyphaga</taxon>
        <taxon>Cucujiformia</taxon>
        <taxon>Curculionidae</taxon>
        <taxon>Dryophthorinae</taxon>
        <taxon>Rhynchophorus</taxon>
    </lineage>
</organism>
<dbReference type="EMBL" id="JAACXV010014640">
    <property type="protein sequence ID" value="KAF7265189.1"/>
    <property type="molecule type" value="Genomic_DNA"/>
</dbReference>
<dbReference type="Pfam" id="PF03167">
    <property type="entry name" value="UDG"/>
    <property type="match status" value="1"/>
</dbReference>
<evidence type="ECO:0000256" key="7">
    <source>
        <dbReference type="ARBA" id="ARBA00023242"/>
    </source>
</evidence>
<dbReference type="InterPro" id="IPR039134">
    <property type="entry name" value="SMUG1"/>
</dbReference>
<dbReference type="InterPro" id="IPR005122">
    <property type="entry name" value="Uracil-DNA_glycosylase-like"/>
</dbReference>
<dbReference type="GO" id="GO:0017065">
    <property type="term" value="F:single-strand selective uracil DNA N-glycosylase activity"/>
    <property type="evidence" value="ECO:0007669"/>
    <property type="project" value="InterPro"/>
</dbReference>
<dbReference type="GO" id="GO:0006284">
    <property type="term" value="P:base-excision repair"/>
    <property type="evidence" value="ECO:0007669"/>
    <property type="project" value="InterPro"/>
</dbReference>
<evidence type="ECO:0000256" key="1">
    <source>
        <dbReference type="ARBA" id="ARBA00004123"/>
    </source>
</evidence>
<keyword evidence="4" id="KW-0378">Hydrolase</keyword>
<evidence type="ECO:0000256" key="5">
    <source>
        <dbReference type="ARBA" id="ARBA00023125"/>
    </source>
</evidence>
<comment type="subcellular location">
    <subcellularLocation>
        <location evidence="1">Nucleus</location>
    </subcellularLocation>
</comment>
<comment type="caution">
    <text evidence="9">The sequence shown here is derived from an EMBL/GenBank/DDBJ whole genome shotgun (WGS) entry which is preliminary data.</text>
</comment>
<feature type="domain" description="Uracil-DNA glycosylase-like" evidence="8">
    <location>
        <begin position="28"/>
        <end position="204"/>
    </location>
</feature>
<dbReference type="GO" id="GO:0000703">
    <property type="term" value="F:oxidized pyrimidine nucleobase lesion DNA N-glycosylase activity"/>
    <property type="evidence" value="ECO:0007669"/>
    <property type="project" value="TreeGrafter"/>
</dbReference>
<reference evidence="9" key="1">
    <citation type="submission" date="2020-08" db="EMBL/GenBank/DDBJ databases">
        <title>Genome sequencing and assembly of the red palm weevil Rhynchophorus ferrugineus.</title>
        <authorList>
            <person name="Dias G.B."/>
            <person name="Bergman C.M."/>
            <person name="Manee M."/>
        </authorList>
    </citation>
    <scope>NUCLEOTIDE SEQUENCE</scope>
    <source>
        <strain evidence="9">AA-2017</strain>
        <tissue evidence="9">Whole larva</tissue>
    </source>
</reference>
<keyword evidence="10" id="KW-1185">Reference proteome</keyword>
<dbReference type="Proteomes" id="UP000625711">
    <property type="component" value="Unassembled WGS sequence"/>
</dbReference>
<evidence type="ECO:0000256" key="3">
    <source>
        <dbReference type="ARBA" id="ARBA00022763"/>
    </source>
</evidence>
<evidence type="ECO:0000313" key="9">
    <source>
        <dbReference type="EMBL" id="KAF7265189.1"/>
    </source>
</evidence>
<protein>
    <recommendedName>
        <fullName evidence="8">Uracil-DNA glycosylase-like domain-containing protein</fullName>
    </recommendedName>
</protein>
<name>A0A834HQ14_RHYFE</name>
<dbReference type="Gene3D" id="3.40.470.10">
    <property type="entry name" value="Uracil-DNA glycosylase-like domain"/>
    <property type="match status" value="1"/>
</dbReference>
<gene>
    <name evidence="9" type="ORF">GWI33_021382</name>
</gene>
<dbReference type="PANTHER" id="PTHR13235">
    <property type="entry name" value="SINGLE-STRAND SELECTIVE MONOFUNCTIONAL URACIL DNA GLYCOSYLASE"/>
    <property type="match status" value="1"/>
</dbReference>
<accession>A0A834HQ14</accession>
<proteinExistence type="inferred from homology"/>
<dbReference type="AlphaFoldDB" id="A0A834HQ14"/>
<evidence type="ECO:0000256" key="6">
    <source>
        <dbReference type="ARBA" id="ARBA00023204"/>
    </source>
</evidence>
<dbReference type="GO" id="GO:0003677">
    <property type="term" value="F:DNA binding"/>
    <property type="evidence" value="ECO:0007669"/>
    <property type="project" value="UniProtKB-KW"/>
</dbReference>
<evidence type="ECO:0000256" key="4">
    <source>
        <dbReference type="ARBA" id="ARBA00022801"/>
    </source>
</evidence>
<dbReference type="OrthoDB" id="408702at2759"/>
<dbReference type="SUPFAM" id="SSF52141">
    <property type="entry name" value="Uracil-DNA glycosylase-like"/>
    <property type="match status" value="1"/>
</dbReference>
<sequence length="223" mass="26443">MNFLSSHIKYVYDPTDYASEPSEKYIEYCQDTKEVLFVDMNPGPFGMCQTGVPFGDTEWVKNWLGIEGKIDKPLPECSARPVDGFKCTKKEQSGHRFWSLFSDLCHKPEKFFWHAFLYNYCPLAFMDSNGRNITPSGTKKKELVFYCDQYFMKTIDVLQPQIIIGIGRYTEKRLQSIVRRRNRTNKIEVLYLKHPGRPVRNNRSWHRNTKRILDKRDLLKYFQ</sequence>
<keyword evidence="7" id="KW-0539">Nucleus</keyword>
<keyword evidence="5" id="KW-0238">DNA-binding</keyword>
<evidence type="ECO:0000313" key="10">
    <source>
        <dbReference type="Proteomes" id="UP000625711"/>
    </source>
</evidence>
<dbReference type="InterPro" id="IPR036895">
    <property type="entry name" value="Uracil-DNA_glycosylase-like_sf"/>
</dbReference>
<evidence type="ECO:0000256" key="2">
    <source>
        <dbReference type="ARBA" id="ARBA00007889"/>
    </source>
</evidence>
<comment type="similarity">
    <text evidence="2">Belongs to the uracil-DNA glycosylase (UDG) superfamily. SMUG1 family.</text>
</comment>
<dbReference type="GO" id="GO:0005634">
    <property type="term" value="C:nucleus"/>
    <property type="evidence" value="ECO:0007669"/>
    <property type="project" value="UniProtKB-SubCell"/>
</dbReference>
<keyword evidence="6" id="KW-0234">DNA repair</keyword>
<keyword evidence="3" id="KW-0227">DNA damage</keyword>
<dbReference type="PANTHER" id="PTHR13235:SF2">
    <property type="entry name" value="SINGLE-STRAND SELECTIVE MONOFUNCTIONAL URACIL DNA GLYCOSYLASE"/>
    <property type="match status" value="1"/>
</dbReference>
<evidence type="ECO:0000259" key="8">
    <source>
        <dbReference type="Pfam" id="PF03167"/>
    </source>
</evidence>